<dbReference type="EMBL" id="JBHTNU010000006">
    <property type="protein sequence ID" value="MFD1426975.1"/>
    <property type="molecule type" value="Genomic_DNA"/>
</dbReference>
<name>A0ABW4CB50_9BACL</name>
<dbReference type="Proteomes" id="UP001597282">
    <property type="component" value="Unassembled WGS sequence"/>
</dbReference>
<dbReference type="InterPro" id="IPR050281">
    <property type="entry name" value="Flavin_monoamine_oxidase"/>
</dbReference>
<evidence type="ECO:0000259" key="3">
    <source>
        <dbReference type="Pfam" id="PF01593"/>
    </source>
</evidence>
<dbReference type="Gene3D" id="3.50.50.60">
    <property type="entry name" value="FAD/NAD(P)-binding domain"/>
    <property type="match status" value="1"/>
</dbReference>
<evidence type="ECO:0000256" key="2">
    <source>
        <dbReference type="ARBA" id="ARBA00023002"/>
    </source>
</evidence>
<dbReference type="InterPro" id="IPR002937">
    <property type="entry name" value="Amino_oxidase"/>
</dbReference>
<dbReference type="SUPFAM" id="SSF51905">
    <property type="entry name" value="FAD/NAD(P)-binding domain"/>
    <property type="match status" value="1"/>
</dbReference>
<evidence type="ECO:0000313" key="4">
    <source>
        <dbReference type="EMBL" id="MFD1426975.1"/>
    </source>
</evidence>
<evidence type="ECO:0000313" key="5">
    <source>
        <dbReference type="Proteomes" id="UP001597282"/>
    </source>
</evidence>
<protein>
    <submittedName>
        <fullName evidence="4">Flavin monoamine oxidase family protein</fullName>
    </submittedName>
</protein>
<dbReference type="PANTHER" id="PTHR10742:SF342">
    <property type="entry name" value="AMINE OXIDASE"/>
    <property type="match status" value="1"/>
</dbReference>
<evidence type="ECO:0000256" key="1">
    <source>
        <dbReference type="ARBA" id="ARBA00001974"/>
    </source>
</evidence>
<dbReference type="InterPro" id="IPR001613">
    <property type="entry name" value="Flavin_amine_oxidase"/>
</dbReference>
<comment type="cofactor">
    <cofactor evidence="1">
        <name>FAD</name>
        <dbReference type="ChEBI" id="CHEBI:57692"/>
    </cofactor>
</comment>
<dbReference type="SUPFAM" id="SSF54373">
    <property type="entry name" value="FAD-linked reductases, C-terminal domain"/>
    <property type="match status" value="1"/>
</dbReference>
<gene>
    <name evidence="4" type="ORF">ACFQ4Y_08490</name>
</gene>
<dbReference type="Pfam" id="PF01593">
    <property type="entry name" value="Amino_oxidase"/>
    <property type="match status" value="1"/>
</dbReference>
<sequence length="479" mass="54958">MVQIIRLGLTRTDPPQKVVIVGAGIAGLVAASLLKDAGHHVKVLEASERIGGRIRTIHSPFTEGQYMEAGAMRIPESHDLVFEYLRKWGLSVTPFRNETPMDLIFVNGVRIRQWEYERHPDVLRYPLLPQERGKDSGTLLQRALWPFLSLYHRLPLEGKRQLIREMDSYSMDTYLRNNPWGAILSPGAVEMIKVFWDLEGLAENSFLGILEILALFLDPQLRFYEISGGFERLPEAFWPQLKNEIRLRRQMVKIRQETKRVMIFTRNQKTGKLEQYEGDTAIVTIPFSVLRWVEVEPRTSFSHNKWKAIRELHYVPSVKTGLQFKSRFWEQEGHRGGKAVTDLPIRFAFYPNHGIGSKGPGVVLASYTWEDDAAPWDGLSADERILRALENFAQLYGSQVYREFVTGSSFSWTRHPWSAGAFSLYKPLQYTQLYPFISTPEGRVHFAGEHTSSTPNWIEGAIESGIRVAMEVNGENSQY</sequence>
<dbReference type="PRINTS" id="PR00757">
    <property type="entry name" value="AMINEOXDASEF"/>
</dbReference>
<dbReference type="RefSeq" id="WP_380164616.1">
    <property type="nucleotide sequence ID" value="NZ_JBHTNU010000006.1"/>
</dbReference>
<dbReference type="Gene3D" id="1.10.405.10">
    <property type="entry name" value="Guanine Nucleotide Dissociation Inhibitor, domain 1"/>
    <property type="match status" value="1"/>
</dbReference>
<comment type="caution">
    <text evidence="4">The sequence shown here is derived from an EMBL/GenBank/DDBJ whole genome shotgun (WGS) entry which is preliminary data.</text>
</comment>
<feature type="domain" description="Amine oxidase" evidence="3">
    <location>
        <begin position="25"/>
        <end position="472"/>
    </location>
</feature>
<keyword evidence="2" id="KW-0560">Oxidoreductase</keyword>
<dbReference type="InterPro" id="IPR036188">
    <property type="entry name" value="FAD/NAD-bd_sf"/>
</dbReference>
<dbReference type="Gene3D" id="3.90.660.10">
    <property type="match status" value="1"/>
</dbReference>
<reference evidence="5" key="1">
    <citation type="journal article" date="2019" name="Int. J. Syst. Evol. Microbiol.">
        <title>The Global Catalogue of Microorganisms (GCM) 10K type strain sequencing project: providing services to taxonomists for standard genome sequencing and annotation.</title>
        <authorList>
            <consortium name="The Broad Institute Genomics Platform"/>
            <consortium name="The Broad Institute Genome Sequencing Center for Infectious Disease"/>
            <person name="Wu L."/>
            <person name="Ma J."/>
        </authorList>
    </citation>
    <scope>NUCLEOTIDE SEQUENCE [LARGE SCALE GENOMIC DNA]</scope>
    <source>
        <strain evidence="5">S1</strain>
    </source>
</reference>
<proteinExistence type="predicted"/>
<organism evidence="4 5">
    <name type="scientific">Kroppenstedtia sanguinis</name>
    <dbReference type="NCBI Taxonomy" id="1380684"/>
    <lineage>
        <taxon>Bacteria</taxon>
        <taxon>Bacillati</taxon>
        <taxon>Bacillota</taxon>
        <taxon>Bacilli</taxon>
        <taxon>Bacillales</taxon>
        <taxon>Thermoactinomycetaceae</taxon>
        <taxon>Kroppenstedtia</taxon>
    </lineage>
</organism>
<dbReference type="PANTHER" id="PTHR10742">
    <property type="entry name" value="FLAVIN MONOAMINE OXIDASE"/>
    <property type="match status" value="1"/>
</dbReference>
<keyword evidence="5" id="KW-1185">Reference proteome</keyword>
<accession>A0ABW4CB50</accession>